<dbReference type="AlphaFoldDB" id="A0A561V897"/>
<organism evidence="2 3">
    <name type="scientific">Saccharopolyspora dendranthemae</name>
    <dbReference type="NCBI Taxonomy" id="1181886"/>
    <lineage>
        <taxon>Bacteria</taxon>
        <taxon>Bacillati</taxon>
        <taxon>Actinomycetota</taxon>
        <taxon>Actinomycetes</taxon>
        <taxon>Pseudonocardiales</taxon>
        <taxon>Pseudonocardiaceae</taxon>
        <taxon>Saccharopolyspora</taxon>
    </lineage>
</organism>
<evidence type="ECO:0000313" key="3">
    <source>
        <dbReference type="Proteomes" id="UP000316184"/>
    </source>
</evidence>
<gene>
    <name evidence="2" type="ORF">FHU35_11458</name>
</gene>
<comment type="caution">
    <text evidence="2">The sequence shown here is derived from an EMBL/GenBank/DDBJ whole genome shotgun (WGS) entry which is preliminary data.</text>
</comment>
<evidence type="ECO:0000256" key="1">
    <source>
        <dbReference type="SAM" id="MobiDB-lite"/>
    </source>
</evidence>
<sequence length="79" mass="8787">MSREHRADVSFTSTARAEEITFLEAPESRVDFSGDTDERSTSGSERTNLPTPVAPGATYRDIEVNYRIMAFLRRGSSGE</sequence>
<accession>A0A561V897</accession>
<dbReference type="EMBL" id="VIWX01000001">
    <property type="protein sequence ID" value="TWG07839.1"/>
    <property type="molecule type" value="Genomic_DNA"/>
</dbReference>
<evidence type="ECO:0000313" key="2">
    <source>
        <dbReference type="EMBL" id="TWG07839.1"/>
    </source>
</evidence>
<protein>
    <submittedName>
        <fullName evidence="2">Uncharacterized protein</fullName>
    </submittedName>
</protein>
<dbReference type="OrthoDB" id="3431870at2"/>
<keyword evidence="3" id="KW-1185">Reference proteome</keyword>
<feature type="compositionally biased region" description="Basic and acidic residues" evidence="1">
    <location>
        <begin position="26"/>
        <end position="40"/>
    </location>
</feature>
<proteinExistence type="predicted"/>
<name>A0A561V897_9PSEU</name>
<feature type="compositionally biased region" description="Polar residues" evidence="1">
    <location>
        <begin position="41"/>
        <end position="50"/>
    </location>
</feature>
<dbReference type="RefSeq" id="WP_145736194.1">
    <property type="nucleotide sequence ID" value="NZ_VIWX01000001.1"/>
</dbReference>
<dbReference type="Proteomes" id="UP000316184">
    <property type="component" value="Unassembled WGS sequence"/>
</dbReference>
<feature type="region of interest" description="Disordered" evidence="1">
    <location>
        <begin position="1"/>
        <end position="56"/>
    </location>
</feature>
<reference evidence="2 3" key="1">
    <citation type="submission" date="2019-06" db="EMBL/GenBank/DDBJ databases">
        <title>Sequencing the genomes of 1000 actinobacteria strains.</title>
        <authorList>
            <person name="Klenk H.-P."/>
        </authorList>
    </citation>
    <scope>NUCLEOTIDE SEQUENCE [LARGE SCALE GENOMIC DNA]</scope>
    <source>
        <strain evidence="2 3">DSM 46699</strain>
    </source>
</reference>